<dbReference type="NCBIfam" id="TIGR00074">
    <property type="entry name" value="hypC_hupF"/>
    <property type="match status" value="1"/>
</dbReference>
<protein>
    <submittedName>
        <fullName evidence="2">HypC/HybG/HupF family hydrogenase formation chaperone</fullName>
    </submittedName>
</protein>
<keyword evidence="3" id="KW-1185">Reference proteome</keyword>
<dbReference type="PRINTS" id="PR00445">
    <property type="entry name" value="HUPFHYPC"/>
</dbReference>
<dbReference type="InterPro" id="IPR001109">
    <property type="entry name" value="Hydrogenase_HupF/HypC"/>
</dbReference>
<gene>
    <name evidence="2" type="ORF">L6773_09500</name>
</gene>
<proteinExistence type="inferred from homology"/>
<dbReference type="Pfam" id="PF01455">
    <property type="entry name" value="HupF_HypC"/>
    <property type="match status" value="1"/>
</dbReference>
<dbReference type="PROSITE" id="PS01097">
    <property type="entry name" value="HUPF_HYPC"/>
    <property type="match status" value="1"/>
</dbReference>
<dbReference type="InterPro" id="IPR019812">
    <property type="entry name" value="Hydgase_assmbl_chp_CS"/>
</dbReference>
<organism evidence="2 3">
    <name type="scientific">Rhodohalobacter sulfatireducens</name>
    <dbReference type="NCBI Taxonomy" id="2911366"/>
    <lineage>
        <taxon>Bacteria</taxon>
        <taxon>Pseudomonadati</taxon>
        <taxon>Balneolota</taxon>
        <taxon>Balneolia</taxon>
        <taxon>Balneolales</taxon>
        <taxon>Balneolaceae</taxon>
        <taxon>Rhodohalobacter</taxon>
    </lineage>
</organism>
<comment type="caution">
    <text evidence="2">The sequence shown here is derived from an EMBL/GenBank/DDBJ whole genome shotgun (WGS) entry which is preliminary data.</text>
</comment>
<reference evidence="2" key="1">
    <citation type="submission" date="2022-01" db="EMBL/GenBank/DDBJ databases">
        <authorList>
            <person name="Wang Y."/>
        </authorList>
    </citation>
    <scope>NUCLEOTIDE SEQUENCE</scope>
    <source>
        <strain evidence="2">WB101</strain>
    </source>
</reference>
<comment type="similarity">
    <text evidence="1">Belongs to the HupF/HypC family.</text>
</comment>
<evidence type="ECO:0000313" key="3">
    <source>
        <dbReference type="Proteomes" id="UP001165366"/>
    </source>
</evidence>
<dbReference type="SUPFAM" id="SSF159127">
    <property type="entry name" value="HupF/HypC-like"/>
    <property type="match status" value="1"/>
</dbReference>
<dbReference type="RefSeq" id="WP_237853748.1">
    <property type="nucleotide sequence ID" value="NZ_JAKLWS010000010.1"/>
</dbReference>
<evidence type="ECO:0000313" key="2">
    <source>
        <dbReference type="EMBL" id="MCG2588800.1"/>
    </source>
</evidence>
<dbReference type="EMBL" id="JAKLWS010000010">
    <property type="protein sequence ID" value="MCG2588800.1"/>
    <property type="molecule type" value="Genomic_DNA"/>
</dbReference>
<dbReference type="Proteomes" id="UP001165366">
    <property type="component" value="Unassembled WGS sequence"/>
</dbReference>
<reference evidence="2" key="2">
    <citation type="submission" date="2024-05" db="EMBL/GenBank/DDBJ databases">
        <title>Rhodohalobacter halophilus gen. nov., sp. nov., a moderately halophilic member of the family Balneolaceae.</title>
        <authorList>
            <person name="Xia J."/>
        </authorList>
    </citation>
    <scope>NUCLEOTIDE SEQUENCE</scope>
    <source>
        <strain evidence="2">WB101</strain>
    </source>
</reference>
<sequence>MCLGIPGKVIQISEEQDELTMGRVSFGGLVKEVCLSYVPEAKIGDYVIVHVGFALNKIDEQEATKVFEYLEQLGETDELKNEP</sequence>
<dbReference type="PANTHER" id="PTHR35177">
    <property type="entry name" value="HYDROGENASE MATURATION FACTOR HYBG"/>
    <property type="match status" value="1"/>
</dbReference>
<dbReference type="Gene3D" id="2.30.30.140">
    <property type="match status" value="1"/>
</dbReference>
<dbReference type="PANTHER" id="PTHR35177:SF2">
    <property type="entry name" value="HYDROGENASE MATURATION FACTOR HYBG"/>
    <property type="match status" value="1"/>
</dbReference>
<accession>A0ABS9KD85</accession>
<name>A0ABS9KD85_9BACT</name>
<evidence type="ECO:0000256" key="1">
    <source>
        <dbReference type="ARBA" id="ARBA00006018"/>
    </source>
</evidence>